<dbReference type="PROSITE" id="PS00130">
    <property type="entry name" value="U_DNA_GLYCOSYLASE"/>
    <property type="match status" value="1"/>
</dbReference>
<keyword evidence="4" id="KW-0234">DNA repair</keyword>
<feature type="active site" description="Proton acceptor" evidence="5">
    <location>
        <position position="69"/>
    </location>
</feature>
<dbReference type="InterPro" id="IPR018085">
    <property type="entry name" value="Ura-DNA_Glyclase_AS"/>
</dbReference>
<name>A0A2Z5QVM9_9MICC</name>
<evidence type="ECO:0000256" key="2">
    <source>
        <dbReference type="ARBA" id="ARBA00022763"/>
    </source>
</evidence>
<dbReference type="InterPro" id="IPR036895">
    <property type="entry name" value="Uracil-DNA_glycosylase-like_sf"/>
</dbReference>
<comment type="similarity">
    <text evidence="1">Belongs to the uracil-DNA glycosylase (UDG) superfamily. UNG family.</text>
</comment>
<dbReference type="PANTHER" id="PTHR11264">
    <property type="entry name" value="URACIL-DNA GLYCOSYLASE"/>
    <property type="match status" value="1"/>
</dbReference>
<dbReference type="GO" id="GO:0097510">
    <property type="term" value="P:base-excision repair, AP site formation via deaminated base removal"/>
    <property type="evidence" value="ECO:0007669"/>
    <property type="project" value="TreeGrafter"/>
</dbReference>
<evidence type="ECO:0000313" key="7">
    <source>
        <dbReference type="Proteomes" id="UP000250241"/>
    </source>
</evidence>
<dbReference type="KEGG" id="raj:RA11412_0156"/>
<keyword evidence="2" id="KW-0227">DNA damage</keyword>
<reference evidence="6 7" key="1">
    <citation type="submission" date="2016-10" db="EMBL/GenBank/DDBJ databases">
        <title>Genome sequence of Rothia aeria strain JCM11412.</title>
        <authorList>
            <person name="Nambu T."/>
        </authorList>
    </citation>
    <scope>NUCLEOTIDE SEQUENCE [LARGE SCALE GENOMIC DNA]</scope>
    <source>
        <strain evidence="6 7">JCM 11412</strain>
    </source>
</reference>
<keyword evidence="3" id="KW-0378">Hydrolase</keyword>
<organism evidence="6 7">
    <name type="scientific">Rothia aeria</name>
    <dbReference type="NCBI Taxonomy" id="172042"/>
    <lineage>
        <taxon>Bacteria</taxon>
        <taxon>Bacillati</taxon>
        <taxon>Actinomycetota</taxon>
        <taxon>Actinomycetes</taxon>
        <taxon>Micrococcales</taxon>
        <taxon>Micrococcaceae</taxon>
        <taxon>Rothia</taxon>
    </lineage>
</organism>
<proteinExistence type="inferred from homology"/>
<dbReference type="PANTHER" id="PTHR11264:SF0">
    <property type="entry name" value="URACIL-DNA GLYCOSYLASE"/>
    <property type="match status" value="1"/>
</dbReference>
<gene>
    <name evidence="6" type="ORF">RA11412_0156</name>
</gene>
<dbReference type="AlphaFoldDB" id="A0A2Z5QVM9"/>
<evidence type="ECO:0000256" key="4">
    <source>
        <dbReference type="ARBA" id="ARBA00023204"/>
    </source>
</evidence>
<evidence type="ECO:0000256" key="3">
    <source>
        <dbReference type="ARBA" id="ARBA00022801"/>
    </source>
</evidence>
<dbReference type="InterPro" id="IPR002043">
    <property type="entry name" value="UDG_fam1"/>
</dbReference>
<evidence type="ECO:0000313" key="6">
    <source>
        <dbReference type="EMBL" id="BAV86455.1"/>
    </source>
</evidence>
<dbReference type="EMBL" id="AP017895">
    <property type="protein sequence ID" value="BAV86455.1"/>
    <property type="molecule type" value="Genomic_DNA"/>
</dbReference>
<dbReference type="SUPFAM" id="SSF52141">
    <property type="entry name" value="Uracil-DNA glycosylase-like"/>
    <property type="match status" value="1"/>
</dbReference>
<keyword evidence="7" id="KW-1185">Reference proteome</keyword>
<dbReference type="Gene3D" id="3.40.470.10">
    <property type="entry name" value="Uracil-DNA glycosylase-like domain"/>
    <property type="match status" value="1"/>
</dbReference>
<sequence>MSEYPPLSSIMHEEWAQALAPVEPQIRAMGDFLRTEHAAGHRTFPAGDDIFRAFARPMSEVKVLILGQDPYPTPGTPWACHSQCTAMCAPCRAR</sequence>
<evidence type="ECO:0000256" key="5">
    <source>
        <dbReference type="PROSITE-ProRule" id="PRU10072"/>
    </source>
</evidence>
<dbReference type="GO" id="GO:0004844">
    <property type="term" value="F:uracil DNA N-glycosylase activity"/>
    <property type="evidence" value="ECO:0007669"/>
    <property type="project" value="InterPro"/>
</dbReference>
<evidence type="ECO:0000256" key="1">
    <source>
        <dbReference type="ARBA" id="ARBA00008184"/>
    </source>
</evidence>
<accession>A0A2Z5QVM9</accession>
<protein>
    <submittedName>
        <fullName evidence="6">Uracil-DNA glycosylase</fullName>
    </submittedName>
</protein>
<dbReference type="Proteomes" id="UP000250241">
    <property type="component" value="Chromosome"/>
</dbReference>